<dbReference type="GO" id="GO:0022857">
    <property type="term" value="F:transmembrane transporter activity"/>
    <property type="evidence" value="ECO:0007669"/>
    <property type="project" value="InterPro"/>
</dbReference>
<evidence type="ECO:0000313" key="9">
    <source>
        <dbReference type="Proteomes" id="UP001202328"/>
    </source>
</evidence>
<feature type="domain" description="EamA" evidence="7">
    <location>
        <begin position="7"/>
        <end position="119"/>
    </location>
</feature>
<dbReference type="InterPro" id="IPR030184">
    <property type="entry name" value="WAT1-related"/>
</dbReference>
<evidence type="ECO:0000256" key="5">
    <source>
        <dbReference type="ARBA" id="ARBA00023136"/>
    </source>
</evidence>
<organism evidence="8 9">
    <name type="scientific">Papaver atlanticum</name>
    <dbReference type="NCBI Taxonomy" id="357466"/>
    <lineage>
        <taxon>Eukaryota</taxon>
        <taxon>Viridiplantae</taxon>
        <taxon>Streptophyta</taxon>
        <taxon>Embryophyta</taxon>
        <taxon>Tracheophyta</taxon>
        <taxon>Spermatophyta</taxon>
        <taxon>Magnoliopsida</taxon>
        <taxon>Ranunculales</taxon>
        <taxon>Papaveraceae</taxon>
        <taxon>Papaveroideae</taxon>
        <taxon>Papaver</taxon>
    </lineage>
</organism>
<evidence type="ECO:0000313" key="8">
    <source>
        <dbReference type="EMBL" id="KAI3926087.1"/>
    </source>
</evidence>
<comment type="caution">
    <text evidence="8">The sequence shown here is derived from an EMBL/GenBank/DDBJ whole genome shotgun (WGS) entry which is preliminary data.</text>
</comment>
<comment type="subcellular location">
    <subcellularLocation>
        <location evidence="1 6">Membrane</location>
        <topology evidence="1 6">Multi-pass membrane protein</topology>
    </subcellularLocation>
</comment>
<reference evidence="8" key="1">
    <citation type="submission" date="2022-04" db="EMBL/GenBank/DDBJ databases">
        <title>A functionally conserved STORR gene fusion in Papaver species that diverged 16.8 million years ago.</title>
        <authorList>
            <person name="Catania T."/>
        </authorList>
    </citation>
    <scope>NUCLEOTIDE SEQUENCE</scope>
    <source>
        <strain evidence="8">S-188037</strain>
    </source>
</reference>
<comment type="similarity">
    <text evidence="2 6">Belongs to the drug/metabolite transporter (DMT) superfamily. Plant drug/metabolite exporter (P-DME) (TC 2.A.7.4) family.</text>
</comment>
<feature type="transmembrane region" description="Helical" evidence="6">
    <location>
        <begin position="237"/>
        <end position="256"/>
    </location>
</feature>
<evidence type="ECO:0000256" key="2">
    <source>
        <dbReference type="ARBA" id="ARBA00007635"/>
    </source>
</evidence>
<evidence type="ECO:0000259" key="7">
    <source>
        <dbReference type="Pfam" id="PF00892"/>
    </source>
</evidence>
<feature type="transmembrane region" description="Helical" evidence="6">
    <location>
        <begin position="68"/>
        <end position="91"/>
    </location>
</feature>
<feature type="transmembrane region" description="Helical" evidence="6">
    <location>
        <begin position="262"/>
        <end position="282"/>
    </location>
</feature>
<evidence type="ECO:0000256" key="3">
    <source>
        <dbReference type="ARBA" id="ARBA00022692"/>
    </source>
</evidence>
<dbReference type="AlphaFoldDB" id="A0AAD4SVV7"/>
<feature type="transmembrane region" description="Helical" evidence="6">
    <location>
        <begin position="41"/>
        <end position="62"/>
    </location>
</feature>
<dbReference type="GO" id="GO:0016020">
    <property type="term" value="C:membrane"/>
    <property type="evidence" value="ECO:0007669"/>
    <property type="project" value="UniProtKB-SubCell"/>
</dbReference>
<keyword evidence="3 6" id="KW-0812">Transmembrane</keyword>
<feature type="domain" description="EamA" evidence="7">
    <location>
        <begin position="167"/>
        <end position="281"/>
    </location>
</feature>
<dbReference type="Pfam" id="PF00892">
    <property type="entry name" value="EamA"/>
    <property type="match status" value="2"/>
</dbReference>
<dbReference type="SUPFAM" id="SSF103481">
    <property type="entry name" value="Multidrug resistance efflux transporter EmrE"/>
    <property type="match status" value="2"/>
</dbReference>
<keyword evidence="4 6" id="KW-1133">Transmembrane helix</keyword>
<feature type="transmembrane region" description="Helical" evidence="6">
    <location>
        <begin position="103"/>
        <end position="121"/>
    </location>
</feature>
<accession>A0AAD4SVV7</accession>
<gene>
    <name evidence="8" type="ORF">MKW98_028223</name>
</gene>
<keyword evidence="9" id="KW-1185">Reference proteome</keyword>
<feature type="transmembrane region" description="Helical" evidence="6">
    <location>
        <begin position="209"/>
        <end position="230"/>
    </location>
</feature>
<dbReference type="Proteomes" id="UP001202328">
    <property type="component" value="Unassembled WGS sequence"/>
</dbReference>
<sequence length="306" mass="33277">MAALKSLLPSAYRQIFATIILAPFASFFGRKSMPTITKYIALQMFLCSFFGGTLHQVLYFAGLEHTTPTIACALLNLSPAITFLLAIPFLMETIAIKTNQGKAKLIGTIICVGGAMVMSFYKGSLINIGTSNLHWRYAVKVLGNKPANESNNFQGPVLVLLGVTAWSVCFLAPYTTATVMCGMASIQCLVIGVLIEGRSVEAWSLASPIRAGACLYTFSSSLQFVAISWCISKRGPLYVSMFNPLALIVVAALGWVMIDEKLYVGSAVGAVLTVIGLYGVLWGKNQELKNQKNGEKFWSKRKPEFR</sequence>
<keyword evidence="5 6" id="KW-0472">Membrane</keyword>
<protein>
    <recommendedName>
        <fullName evidence="6">WAT1-related protein</fullName>
    </recommendedName>
</protein>
<proteinExistence type="inferred from homology"/>
<feature type="transmembrane region" description="Helical" evidence="6">
    <location>
        <begin position="153"/>
        <end position="172"/>
    </location>
</feature>
<evidence type="ECO:0000256" key="1">
    <source>
        <dbReference type="ARBA" id="ARBA00004141"/>
    </source>
</evidence>
<name>A0AAD4SVV7_9MAGN</name>
<dbReference type="EMBL" id="JAJJMB010008071">
    <property type="protein sequence ID" value="KAI3926087.1"/>
    <property type="molecule type" value="Genomic_DNA"/>
</dbReference>
<dbReference type="PANTHER" id="PTHR31218">
    <property type="entry name" value="WAT1-RELATED PROTEIN"/>
    <property type="match status" value="1"/>
</dbReference>
<evidence type="ECO:0000256" key="4">
    <source>
        <dbReference type="ARBA" id="ARBA00022989"/>
    </source>
</evidence>
<evidence type="ECO:0000256" key="6">
    <source>
        <dbReference type="RuleBase" id="RU363077"/>
    </source>
</evidence>
<dbReference type="InterPro" id="IPR000620">
    <property type="entry name" value="EamA_dom"/>
</dbReference>
<dbReference type="InterPro" id="IPR037185">
    <property type="entry name" value="EmrE-like"/>
</dbReference>
<feature type="transmembrane region" description="Helical" evidence="6">
    <location>
        <begin position="12"/>
        <end position="29"/>
    </location>
</feature>